<evidence type="ECO:0000256" key="1">
    <source>
        <dbReference type="SAM" id="MobiDB-lite"/>
    </source>
</evidence>
<evidence type="ECO:0000313" key="2">
    <source>
        <dbReference type="EMBL" id="CAB4022872.1"/>
    </source>
</evidence>
<feature type="compositionally biased region" description="Polar residues" evidence="1">
    <location>
        <begin position="83"/>
        <end position="101"/>
    </location>
</feature>
<feature type="compositionally biased region" description="Low complexity" evidence="1">
    <location>
        <begin position="102"/>
        <end position="117"/>
    </location>
</feature>
<feature type="compositionally biased region" description="Polar residues" evidence="1">
    <location>
        <begin position="1"/>
        <end position="10"/>
    </location>
</feature>
<comment type="caution">
    <text evidence="2">The sequence shown here is derived from an EMBL/GenBank/DDBJ whole genome shotgun (WGS) entry which is preliminary data.</text>
</comment>
<proteinExistence type="predicted"/>
<protein>
    <submittedName>
        <fullName evidence="2">Uncharacterized protein</fullName>
    </submittedName>
</protein>
<feature type="region of interest" description="Disordered" evidence="1">
    <location>
        <begin position="1"/>
        <end position="27"/>
    </location>
</feature>
<dbReference type="AlphaFoldDB" id="A0A6S7K3D7"/>
<keyword evidence="3" id="KW-1185">Reference proteome</keyword>
<feature type="non-terminal residue" evidence="2">
    <location>
        <position position="1"/>
    </location>
</feature>
<dbReference type="Proteomes" id="UP001152795">
    <property type="component" value="Unassembled WGS sequence"/>
</dbReference>
<gene>
    <name evidence="2" type="ORF">PACLA_8A051373</name>
</gene>
<dbReference type="EMBL" id="CACRXK020012203">
    <property type="protein sequence ID" value="CAB4022872.1"/>
    <property type="molecule type" value="Genomic_DNA"/>
</dbReference>
<reference evidence="2" key="1">
    <citation type="submission" date="2020-04" db="EMBL/GenBank/DDBJ databases">
        <authorList>
            <person name="Alioto T."/>
            <person name="Alioto T."/>
            <person name="Gomez Garrido J."/>
        </authorList>
    </citation>
    <scope>NUCLEOTIDE SEQUENCE</scope>
    <source>
        <strain evidence="2">A484AB</strain>
    </source>
</reference>
<accession>A0A6S7K3D7</accession>
<name>A0A6S7K3D7_PARCT</name>
<organism evidence="2 3">
    <name type="scientific">Paramuricea clavata</name>
    <name type="common">Red gorgonian</name>
    <name type="synonym">Violescent sea-whip</name>
    <dbReference type="NCBI Taxonomy" id="317549"/>
    <lineage>
        <taxon>Eukaryota</taxon>
        <taxon>Metazoa</taxon>
        <taxon>Cnidaria</taxon>
        <taxon>Anthozoa</taxon>
        <taxon>Octocorallia</taxon>
        <taxon>Malacalcyonacea</taxon>
        <taxon>Plexauridae</taxon>
        <taxon>Paramuricea</taxon>
    </lineage>
</organism>
<evidence type="ECO:0000313" key="3">
    <source>
        <dbReference type="Proteomes" id="UP001152795"/>
    </source>
</evidence>
<feature type="region of interest" description="Disordered" evidence="1">
    <location>
        <begin position="39"/>
        <end position="123"/>
    </location>
</feature>
<sequence length="123" mass="12920">HANKSPTTKQKIGDLSSLINDPDIDDNVKNGNLLGTITETDKETAEYNGNDADTSSGTLEMPSGDASGLLTTQTTTDSEKTQPDQCDSSFSTMSSEVGSPNLSLTEGSGLKESLSESYVKLPN</sequence>